<comment type="catalytic activity">
    <reaction evidence="5">
        <text>biotin + L-lysyl-[protein] + ATP = N(6)-biotinyl-L-lysyl-[protein] + AMP + diphosphate + H(+)</text>
        <dbReference type="Rhea" id="RHEA:11756"/>
        <dbReference type="Rhea" id="RHEA-COMP:9752"/>
        <dbReference type="Rhea" id="RHEA-COMP:10505"/>
        <dbReference type="ChEBI" id="CHEBI:15378"/>
        <dbReference type="ChEBI" id="CHEBI:29969"/>
        <dbReference type="ChEBI" id="CHEBI:30616"/>
        <dbReference type="ChEBI" id="CHEBI:33019"/>
        <dbReference type="ChEBI" id="CHEBI:57586"/>
        <dbReference type="ChEBI" id="CHEBI:83144"/>
        <dbReference type="ChEBI" id="CHEBI:456215"/>
        <dbReference type="EC" id="6.3.4.15"/>
    </reaction>
</comment>
<organism evidence="7 8">
    <name type="scientific">Turicibacter bilis</name>
    <dbReference type="NCBI Taxonomy" id="2735723"/>
    <lineage>
        <taxon>Bacteria</taxon>
        <taxon>Bacillati</taxon>
        <taxon>Bacillota</taxon>
        <taxon>Erysipelotrichia</taxon>
        <taxon>Erysipelotrichales</taxon>
        <taxon>Turicibacteraceae</taxon>
        <taxon>Turicibacter</taxon>
    </lineage>
</organism>
<protein>
    <recommendedName>
        <fullName evidence="5">Bifunctional ligase/repressor BirA</fullName>
    </recommendedName>
    <alternativeName>
        <fullName evidence="5">Biotin--[acetyl-CoA-carboxylase] ligase</fullName>
        <ecNumber evidence="5">6.3.4.15</ecNumber>
    </alternativeName>
    <alternativeName>
        <fullName evidence="5">Biotin--protein ligase</fullName>
    </alternativeName>
    <alternativeName>
        <fullName evidence="5">Biotin-[acetyl-CoA carboxylase] synthetase</fullName>
    </alternativeName>
</protein>
<dbReference type="Gene3D" id="3.30.930.10">
    <property type="entry name" value="Bira Bifunctional Protein, Domain 2"/>
    <property type="match status" value="1"/>
</dbReference>
<dbReference type="GO" id="GO:0006355">
    <property type="term" value="P:regulation of DNA-templated transcription"/>
    <property type="evidence" value="ECO:0007669"/>
    <property type="project" value="UniProtKB-UniRule"/>
</dbReference>
<keyword evidence="5" id="KW-0238">DNA-binding</keyword>
<dbReference type="GO" id="GO:0009249">
    <property type="term" value="P:protein lipoylation"/>
    <property type="evidence" value="ECO:0007669"/>
    <property type="project" value="UniProtKB-ARBA"/>
</dbReference>
<feature type="binding site" evidence="5">
    <location>
        <position position="187"/>
    </location>
    <ligand>
        <name>biotin</name>
        <dbReference type="ChEBI" id="CHEBI:57586"/>
    </ligand>
</feature>
<feature type="DNA-binding region" description="H-T-H motif" evidence="5">
    <location>
        <begin position="21"/>
        <end position="40"/>
    </location>
</feature>
<feature type="binding site" evidence="5">
    <location>
        <position position="116"/>
    </location>
    <ligand>
        <name>biotin</name>
        <dbReference type="ChEBI" id="CHEBI:57586"/>
    </ligand>
</feature>
<evidence type="ECO:0000259" key="6">
    <source>
        <dbReference type="PROSITE" id="PS51733"/>
    </source>
</evidence>
<sequence length="320" mass="36036">MGLKQEILKLLEENREQYLSGQEIANRLSFSRTAVWKSIKALKEDGYEIDAISNKGYRLDTTCDLLSAEGIRCYLSSDYHNVPIEVHQQIDSTNTEAKKQAMNGAPHGTVILAEEQTAGRGRLGRTFYSPKGTGIYMSMILRPNLHLSQSIHVTTSVAVAICQVIERLTNQKPQIKWVNDIYLNQQKICGILTEAVTDFESGNVEYLILGIGLNVHTKHFPVELQAIAGSLNPEVVTRNQICAHLLNEIFPLCEDFSHPFLLDEYKSRSNVLGKWITFIQNQQRYEALAEDIDGQGGLKVRLKSGEQMTLNSGEVSIRWR</sequence>
<keyword evidence="1 5" id="KW-0436">Ligase</keyword>
<dbReference type="RefSeq" id="WP_055305895.1">
    <property type="nucleotide sequence ID" value="NZ_CP071250.1"/>
</dbReference>
<dbReference type="SUPFAM" id="SSF55681">
    <property type="entry name" value="Class II aaRS and biotin synthetases"/>
    <property type="match status" value="1"/>
</dbReference>
<evidence type="ECO:0000256" key="4">
    <source>
        <dbReference type="ARBA" id="ARBA00023267"/>
    </source>
</evidence>
<dbReference type="GO" id="GO:0004077">
    <property type="term" value="F:biotin--[biotin carboxyl-carrier protein] ligase activity"/>
    <property type="evidence" value="ECO:0007669"/>
    <property type="project" value="UniProtKB-UniRule"/>
</dbReference>
<comment type="similarity">
    <text evidence="5">Belongs to the biotin--protein ligase family.</text>
</comment>
<dbReference type="EC" id="6.3.4.15" evidence="5"/>
<feature type="binding site" evidence="5">
    <location>
        <begin position="120"/>
        <end position="122"/>
    </location>
    <ligand>
        <name>biotin</name>
        <dbReference type="ChEBI" id="CHEBI:57586"/>
    </ligand>
</feature>
<dbReference type="InterPro" id="IPR045864">
    <property type="entry name" value="aa-tRNA-synth_II/BPL/LPL"/>
</dbReference>
<accession>A0A9Q9CJL7</accession>
<dbReference type="PROSITE" id="PS51733">
    <property type="entry name" value="BPL_LPL_CATALYTIC"/>
    <property type="match status" value="1"/>
</dbReference>
<name>A0A9Q9CJL7_9FIRM</name>
<dbReference type="Pfam" id="PF03099">
    <property type="entry name" value="BPL_LplA_LipB"/>
    <property type="match status" value="1"/>
</dbReference>
<dbReference type="InterPro" id="IPR030855">
    <property type="entry name" value="Bifunct_BirA"/>
</dbReference>
<keyword evidence="3 5" id="KW-0067">ATP-binding</keyword>
<dbReference type="InterPro" id="IPR036390">
    <property type="entry name" value="WH_DNA-bd_sf"/>
</dbReference>
<dbReference type="EMBL" id="CP071250">
    <property type="protein sequence ID" value="UUF07464.1"/>
    <property type="molecule type" value="Genomic_DNA"/>
</dbReference>
<comment type="function">
    <text evidence="5">Acts both as a biotin--[acetyl-CoA-carboxylase] ligase and a repressor.</text>
</comment>
<dbReference type="PANTHER" id="PTHR12835">
    <property type="entry name" value="BIOTIN PROTEIN LIGASE"/>
    <property type="match status" value="1"/>
</dbReference>
<dbReference type="SUPFAM" id="SSF46785">
    <property type="entry name" value="Winged helix' DNA-binding domain"/>
    <property type="match status" value="1"/>
</dbReference>
<dbReference type="InterPro" id="IPR004408">
    <property type="entry name" value="Biotin_CoA_COase_ligase"/>
</dbReference>
<evidence type="ECO:0000313" key="7">
    <source>
        <dbReference type="EMBL" id="UUF07464.1"/>
    </source>
</evidence>
<dbReference type="Gene3D" id="1.10.10.10">
    <property type="entry name" value="Winged helix-like DNA-binding domain superfamily/Winged helix DNA-binding domain"/>
    <property type="match status" value="1"/>
</dbReference>
<dbReference type="PANTHER" id="PTHR12835:SF5">
    <property type="entry name" value="BIOTIN--PROTEIN LIGASE"/>
    <property type="match status" value="1"/>
</dbReference>
<dbReference type="InterPro" id="IPR004143">
    <property type="entry name" value="BPL_LPL_catalytic"/>
</dbReference>
<dbReference type="GO" id="GO:0005737">
    <property type="term" value="C:cytoplasm"/>
    <property type="evidence" value="ECO:0007669"/>
    <property type="project" value="TreeGrafter"/>
</dbReference>
<evidence type="ECO:0000256" key="1">
    <source>
        <dbReference type="ARBA" id="ARBA00022598"/>
    </source>
</evidence>
<dbReference type="Gene3D" id="2.30.30.100">
    <property type="match status" value="1"/>
</dbReference>
<dbReference type="InterPro" id="IPR008988">
    <property type="entry name" value="Transcriptional_repressor_C"/>
</dbReference>
<feature type="binding site" evidence="5">
    <location>
        <begin position="92"/>
        <end position="94"/>
    </location>
    <ligand>
        <name>biotin</name>
        <dbReference type="ChEBI" id="CHEBI:57586"/>
    </ligand>
</feature>
<dbReference type="InterPro" id="IPR036388">
    <property type="entry name" value="WH-like_DNA-bd_sf"/>
</dbReference>
<evidence type="ECO:0000256" key="2">
    <source>
        <dbReference type="ARBA" id="ARBA00022741"/>
    </source>
</evidence>
<keyword evidence="5" id="KW-0804">Transcription</keyword>
<keyword evidence="5" id="KW-0678">Repressor</keyword>
<keyword evidence="2 5" id="KW-0547">Nucleotide-binding</keyword>
<dbReference type="GO" id="GO:0016740">
    <property type="term" value="F:transferase activity"/>
    <property type="evidence" value="ECO:0007669"/>
    <property type="project" value="UniProtKB-ARBA"/>
</dbReference>
<dbReference type="InterPro" id="IPR013196">
    <property type="entry name" value="HTH_11"/>
</dbReference>
<proteinExistence type="inferred from homology"/>
<dbReference type="Pfam" id="PF08279">
    <property type="entry name" value="HTH_11"/>
    <property type="match status" value="1"/>
</dbReference>
<keyword evidence="4 5" id="KW-0092">Biotin</keyword>
<evidence type="ECO:0000256" key="3">
    <source>
        <dbReference type="ARBA" id="ARBA00022840"/>
    </source>
</evidence>
<dbReference type="HAMAP" id="MF_00978">
    <property type="entry name" value="Bifunct_BirA"/>
    <property type="match status" value="1"/>
</dbReference>
<evidence type="ECO:0000256" key="5">
    <source>
        <dbReference type="HAMAP-Rule" id="MF_00978"/>
    </source>
</evidence>
<keyword evidence="5" id="KW-0805">Transcription regulation</keyword>
<gene>
    <name evidence="5" type="primary">birA</name>
    <name evidence="7" type="ORF">J0J70_07415</name>
</gene>
<reference evidence="7" key="1">
    <citation type="submission" date="2021-03" db="EMBL/GenBank/DDBJ databases">
        <title>Comparative Genomics and Metabolomics in the genus Turicibacter.</title>
        <authorList>
            <person name="Maki J."/>
            <person name="Looft T."/>
        </authorList>
    </citation>
    <scope>NUCLEOTIDE SEQUENCE</scope>
    <source>
        <strain evidence="7">ISU324</strain>
    </source>
</reference>
<dbReference type="GO" id="GO:0005524">
    <property type="term" value="F:ATP binding"/>
    <property type="evidence" value="ECO:0007669"/>
    <property type="project" value="UniProtKB-UniRule"/>
</dbReference>
<dbReference type="AlphaFoldDB" id="A0A9Q9CJL7"/>
<dbReference type="CDD" id="cd16442">
    <property type="entry name" value="BPL"/>
    <property type="match status" value="1"/>
</dbReference>
<dbReference type="Proteomes" id="UP001058072">
    <property type="component" value="Chromosome"/>
</dbReference>
<dbReference type="InterPro" id="IPR003142">
    <property type="entry name" value="BPL_C"/>
</dbReference>
<feature type="domain" description="BPL/LPL catalytic" evidence="6">
    <location>
        <begin position="69"/>
        <end position="257"/>
    </location>
</feature>
<dbReference type="GO" id="GO:0003677">
    <property type="term" value="F:DNA binding"/>
    <property type="evidence" value="ECO:0007669"/>
    <property type="project" value="UniProtKB-UniRule"/>
</dbReference>
<evidence type="ECO:0000313" key="8">
    <source>
        <dbReference type="Proteomes" id="UP001058072"/>
    </source>
</evidence>
<dbReference type="SUPFAM" id="SSF50037">
    <property type="entry name" value="C-terminal domain of transcriptional repressors"/>
    <property type="match status" value="1"/>
</dbReference>
<dbReference type="Pfam" id="PF02237">
    <property type="entry name" value="BPL_C"/>
    <property type="match status" value="1"/>
</dbReference>
<dbReference type="NCBIfam" id="TIGR00121">
    <property type="entry name" value="birA_ligase"/>
    <property type="match status" value="1"/>
</dbReference>